<dbReference type="InterPro" id="IPR007272">
    <property type="entry name" value="Sulf_transp_TsuA/YedE"/>
</dbReference>
<comment type="caution">
    <text evidence="9">The sequence shown here is derived from an EMBL/GenBank/DDBJ whole genome shotgun (WGS) entry which is preliminary data.</text>
</comment>
<dbReference type="Pfam" id="PF04143">
    <property type="entry name" value="Sulf_transp"/>
    <property type="match status" value="1"/>
</dbReference>
<evidence type="ECO:0000256" key="4">
    <source>
        <dbReference type="ARBA" id="ARBA00022519"/>
    </source>
</evidence>
<dbReference type="PANTHER" id="PTHR30574">
    <property type="entry name" value="INNER MEMBRANE PROTEIN YEDE"/>
    <property type="match status" value="1"/>
</dbReference>
<feature type="transmembrane region" description="Helical" evidence="8">
    <location>
        <begin position="340"/>
        <end position="358"/>
    </location>
</feature>
<keyword evidence="6 8" id="KW-1133">Transmembrane helix</keyword>
<sequence>MATFSANRRIHVAQRVEMNGLNDVQDKTSTQNEKPSLGKMAIIICVCMILGLIFGFAVEKGRVFEPEIVYNQMLFKKFVMLKMFLSATISGMFFLSVLSMLPFTRSAFLQAKRSFLSCIQSKGYVTVLTGGAILGSGMAIGGTCPGVLLAQVGTGTSNAGYCLLGSLCGVLLYGITEPFITKATKPSQPIRYQFLYHFYGSPYFMMALPIAAALSIVVFSLEIIFPWETENSVDPESWEKSGLLGLPTWPPFMTGVIVGSLQLPLVLILGDTIGGSSGYCTITSQIFLTKSMKKLSPYLVRYQTGIQNWWQVIYIVSAMLGAYLSSTLSGRYGTIQGVSIPQAFIGGMMIVFGSRLAGGCTSGHGLSGMGLLNMLSIATVVSMFGGGMITAYMMETFM</sequence>
<evidence type="ECO:0000256" key="5">
    <source>
        <dbReference type="ARBA" id="ARBA00022692"/>
    </source>
</evidence>
<dbReference type="GO" id="GO:0005886">
    <property type="term" value="C:plasma membrane"/>
    <property type="evidence" value="ECO:0007669"/>
    <property type="project" value="UniProtKB-SubCell"/>
</dbReference>
<evidence type="ECO:0000256" key="2">
    <source>
        <dbReference type="ARBA" id="ARBA00022448"/>
    </source>
</evidence>
<feature type="transmembrane region" description="Helical" evidence="8">
    <location>
        <begin position="124"/>
        <end position="152"/>
    </location>
</feature>
<keyword evidence="3" id="KW-1003">Cell membrane</keyword>
<feature type="transmembrane region" description="Helical" evidence="8">
    <location>
        <begin position="37"/>
        <end position="58"/>
    </location>
</feature>
<reference evidence="9" key="1">
    <citation type="submission" date="2019-08" db="EMBL/GenBank/DDBJ databases">
        <title>The improved chromosome-level genome for the pearl oyster Pinctada fucata martensii using PacBio sequencing and Hi-C.</title>
        <authorList>
            <person name="Zheng Z."/>
        </authorList>
    </citation>
    <scope>NUCLEOTIDE SEQUENCE</scope>
    <source>
        <strain evidence="9">ZZ-2019</strain>
        <tissue evidence="9">Adductor muscle</tissue>
    </source>
</reference>
<feature type="transmembrane region" description="Helical" evidence="8">
    <location>
        <begin position="201"/>
        <end position="225"/>
    </location>
</feature>
<feature type="transmembrane region" description="Helical" evidence="8">
    <location>
        <begin position="370"/>
        <end position="394"/>
    </location>
</feature>
<feature type="transmembrane region" description="Helical" evidence="8">
    <location>
        <begin position="78"/>
        <end position="103"/>
    </location>
</feature>
<evidence type="ECO:0000256" key="3">
    <source>
        <dbReference type="ARBA" id="ARBA00022475"/>
    </source>
</evidence>
<evidence type="ECO:0008006" key="11">
    <source>
        <dbReference type="Google" id="ProtNLM"/>
    </source>
</evidence>
<dbReference type="Proteomes" id="UP001186944">
    <property type="component" value="Unassembled WGS sequence"/>
</dbReference>
<keyword evidence="5 8" id="KW-0812">Transmembrane</keyword>
<keyword evidence="7 8" id="KW-0472">Membrane</keyword>
<protein>
    <recommendedName>
        <fullName evidence="11">Sulphur transport domain-containing protein</fullName>
    </recommendedName>
</protein>
<evidence type="ECO:0000256" key="7">
    <source>
        <dbReference type="ARBA" id="ARBA00023136"/>
    </source>
</evidence>
<feature type="transmembrane region" description="Helical" evidence="8">
    <location>
        <begin position="158"/>
        <end position="180"/>
    </location>
</feature>
<evidence type="ECO:0000256" key="8">
    <source>
        <dbReference type="SAM" id="Phobius"/>
    </source>
</evidence>
<keyword evidence="4" id="KW-0997">Cell inner membrane</keyword>
<keyword evidence="10" id="KW-1185">Reference proteome</keyword>
<evidence type="ECO:0000313" key="9">
    <source>
        <dbReference type="EMBL" id="KAK3092856.1"/>
    </source>
</evidence>
<feature type="transmembrane region" description="Helical" evidence="8">
    <location>
        <begin position="309"/>
        <end position="328"/>
    </location>
</feature>
<dbReference type="AlphaFoldDB" id="A0AA88XZ40"/>
<name>A0AA88XZ40_PINIB</name>
<evidence type="ECO:0000313" key="10">
    <source>
        <dbReference type="Proteomes" id="UP001186944"/>
    </source>
</evidence>
<evidence type="ECO:0000256" key="6">
    <source>
        <dbReference type="ARBA" id="ARBA00022989"/>
    </source>
</evidence>
<dbReference type="PANTHER" id="PTHR30574:SF1">
    <property type="entry name" value="SULPHUR TRANSPORT DOMAIN-CONTAINING PROTEIN"/>
    <property type="match status" value="1"/>
</dbReference>
<proteinExistence type="predicted"/>
<organism evidence="9 10">
    <name type="scientific">Pinctada imbricata</name>
    <name type="common">Atlantic pearl-oyster</name>
    <name type="synonym">Pinctada martensii</name>
    <dbReference type="NCBI Taxonomy" id="66713"/>
    <lineage>
        <taxon>Eukaryota</taxon>
        <taxon>Metazoa</taxon>
        <taxon>Spiralia</taxon>
        <taxon>Lophotrochozoa</taxon>
        <taxon>Mollusca</taxon>
        <taxon>Bivalvia</taxon>
        <taxon>Autobranchia</taxon>
        <taxon>Pteriomorphia</taxon>
        <taxon>Pterioida</taxon>
        <taxon>Pterioidea</taxon>
        <taxon>Pteriidae</taxon>
        <taxon>Pinctada</taxon>
    </lineage>
</organism>
<keyword evidence="2" id="KW-0813">Transport</keyword>
<comment type="subcellular location">
    <subcellularLocation>
        <location evidence="1">Cell inner membrane</location>
        <topology evidence="1">Multi-pass membrane protein</topology>
    </subcellularLocation>
</comment>
<dbReference type="EMBL" id="VSWD01000009">
    <property type="protein sequence ID" value="KAK3092856.1"/>
    <property type="molecule type" value="Genomic_DNA"/>
</dbReference>
<accession>A0AA88XZ40</accession>
<evidence type="ECO:0000256" key="1">
    <source>
        <dbReference type="ARBA" id="ARBA00004429"/>
    </source>
</evidence>
<gene>
    <name evidence="9" type="ORF">FSP39_007981</name>
</gene>